<keyword evidence="11" id="KW-0472">Membrane</keyword>
<keyword evidence="8 15" id="KW-0547">Nucleotide-binding</keyword>
<protein>
    <recommendedName>
        <fullName evidence="3">non-specific serine/threonine protein kinase</fullName>
        <ecNumber evidence="3">2.7.11.1</ecNumber>
    </recommendedName>
</protein>
<name>A0A9D3ZT86_9ROSI</name>
<evidence type="ECO:0000256" key="1">
    <source>
        <dbReference type="ARBA" id="ARBA00004193"/>
    </source>
</evidence>
<evidence type="ECO:0000256" key="14">
    <source>
        <dbReference type="ARBA" id="ARBA00048679"/>
    </source>
</evidence>
<evidence type="ECO:0000256" key="15">
    <source>
        <dbReference type="PROSITE-ProRule" id="PRU10141"/>
    </source>
</evidence>
<gene>
    <name evidence="19" type="ORF">J1N35_029359</name>
</gene>
<dbReference type="CDD" id="cd14066">
    <property type="entry name" value="STKc_IRAK"/>
    <property type="match status" value="1"/>
</dbReference>
<dbReference type="AlphaFoldDB" id="A0A9D3ZT86"/>
<keyword evidence="20" id="KW-1185">Reference proteome</keyword>
<feature type="binding site" evidence="15">
    <location>
        <position position="108"/>
    </location>
    <ligand>
        <name>ATP</name>
        <dbReference type="ChEBI" id="CHEBI:30616"/>
    </ligand>
</feature>
<reference evidence="19 20" key="1">
    <citation type="journal article" date="2021" name="Plant Biotechnol. J.">
        <title>Multi-omics assisted identification of the key and species-specific regulatory components of drought-tolerant mechanisms in Gossypium stocksii.</title>
        <authorList>
            <person name="Yu D."/>
            <person name="Ke L."/>
            <person name="Zhang D."/>
            <person name="Wu Y."/>
            <person name="Sun Y."/>
            <person name="Mei J."/>
            <person name="Sun J."/>
            <person name="Sun Y."/>
        </authorList>
    </citation>
    <scope>NUCLEOTIDE SEQUENCE [LARGE SCALE GENOMIC DNA]</scope>
    <source>
        <strain evidence="20">cv. E1</strain>
        <tissue evidence="19">Leaf</tissue>
    </source>
</reference>
<dbReference type="EC" id="2.7.11.1" evidence="3"/>
<dbReference type="PANTHER" id="PTHR47985:SF23">
    <property type="entry name" value="OS07G0695300 PROTEIN"/>
    <property type="match status" value="1"/>
</dbReference>
<feature type="compositionally biased region" description="Basic and acidic residues" evidence="17">
    <location>
        <begin position="48"/>
        <end position="58"/>
    </location>
</feature>
<dbReference type="Gene3D" id="1.10.510.10">
    <property type="entry name" value="Transferase(Phosphotransferase) domain 1"/>
    <property type="match status" value="1"/>
</dbReference>
<dbReference type="GO" id="GO:0004674">
    <property type="term" value="F:protein serine/threonine kinase activity"/>
    <property type="evidence" value="ECO:0007669"/>
    <property type="project" value="UniProtKB-KW"/>
</dbReference>
<evidence type="ECO:0000256" key="16">
    <source>
        <dbReference type="RuleBase" id="RU000304"/>
    </source>
</evidence>
<keyword evidence="6" id="KW-0597">Phosphoprotein</keyword>
<dbReference type="Gene3D" id="3.30.200.20">
    <property type="entry name" value="Phosphorylase Kinase, domain 1"/>
    <property type="match status" value="1"/>
</dbReference>
<dbReference type="PROSITE" id="PS00107">
    <property type="entry name" value="PROTEIN_KINASE_ATP"/>
    <property type="match status" value="1"/>
</dbReference>
<comment type="similarity">
    <text evidence="2">Belongs to the protein kinase superfamily. Ser/Thr protein kinase family.</text>
</comment>
<feature type="domain" description="Protein kinase" evidence="18">
    <location>
        <begin position="79"/>
        <end position="356"/>
    </location>
</feature>
<evidence type="ECO:0000256" key="8">
    <source>
        <dbReference type="ARBA" id="ARBA00022741"/>
    </source>
</evidence>
<evidence type="ECO:0000313" key="20">
    <source>
        <dbReference type="Proteomes" id="UP000828251"/>
    </source>
</evidence>
<dbReference type="InterPro" id="IPR011009">
    <property type="entry name" value="Kinase-like_dom_sf"/>
</dbReference>
<evidence type="ECO:0000256" key="2">
    <source>
        <dbReference type="ARBA" id="ARBA00008684"/>
    </source>
</evidence>
<sequence length="383" mass="42338">MGWFPCGGKPNKKGKKKLPNHNNTTTINSSDDQIPSTSEKLKVNSVPDAKKEANKDGGSDHIAAHTFTFRELAAATKNFRADYLLGEGGFGRVYKGRLESTNQVVAIKQLDRNGLQGNREFLVEVLMLSLLHHPNLVNLIGYCADGDQRLLVYEYMPLGSLEDHLHDLPPDKRQLDWNTRMKIAAGAAKGLEYLHDKASPPVIYRDLKCSNILLGEGYHPKLSDFGLAKLGPVGDKTHVSTRVMGTYGYCAPEYAMTGQLTLKSDVYSFGVVLLEIITGRKAIDNSRAGGEQNLVAWARPLFKDRRKFAQMADPLLQGQYPVRGLYQALAVAAMCVQEQPNMRPLIADVVTALTYLASQKYDPGTQMVQGSRTGSSTPRMRRE</sequence>
<keyword evidence="5 16" id="KW-0723">Serine/threonine-protein kinase</keyword>
<evidence type="ECO:0000256" key="12">
    <source>
        <dbReference type="ARBA" id="ARBA00023288"/>
    </source>
</evidence>
<keyword evidence="12" id="KW-0449">Lipoprotein</keyword>
<dbReference type="FunFam" id="1.10.510.10:FF:000032">
    <property type="entry name" value="Serine/threonine-protein kinase PBS1"/>
    <property type="match status" value="1"/>
</dbReference>
<evidence type="ECO:0000256" key="4">
    <source>
        <dbReference type="ARBA" id="ARBA00022475"/>
    </source>
</evidence>
<feature type="region of interest" description="Disordered" evidence="17">
    <location>
        <begin position="1"/>
        <end position="58"/>
    </location>
</feature>
<dbReference type="OrthoDB" id="4062651at2759"/>
<comment type="catalytic activity">
    <reaction evidence="13">
        <text>L-threonyl-[protein] + ATP = O-phospho-L-threonyl-[protein] + ADP + H(+)</text>
        <dbReference type="Rhea" id="RHEA:46608"/>
        <dbReference type="Rhea" id="RHEA-COMP:11060"/>
        <dbReference type="Rhea" id="RHEA-COMP:11605"/>
        <dbReference type="ChEBI" id="CHEBI:15378"/>
        <dbReference type="ChEBI" id="CHEBI:30013"/>
        <dbReference type="ChEBI" id="CHEBI:30616"/>
        <dbReference type="ChEBI" id="CHEBI:61977"/>
        <dbReference type="ChEBI" id="CHEBI:456216"/>
        <dbReference type="EC" id="2.7.11.1"/>
    </reaction>
</comment>
<comment type="subcellular location">
    <subcellularLocation>
        <location evidence="1">Cell membrane</location>
        <topology evidence="1">Lipid-anchor</topology>
    </subcellularLocation>
</comment>
<keyword evidence="4" id="KW-1003">Cell membrane</keyword>
<feature type="compositionally biased region" description="Basic residues" evidence="17">
    <location>
        <begin position="10"/>
        <end position="19"/>
    </location>
</feature>
<evidence type="ECO:0000313" key="19">
    <source>
        <dbReference type="EMBL" id="KAH1064372.1"/>
    </source>
</evidence>
<evidence type="ECO:0000256" key="13">
    <source>
        <dbReference type="ARBA" id="ARBA00047899"/>
    </source>
</evidence>
<dbReference type="Proteomes" id="UP000828251">
    <property type="component" value="Unassembled WGS sequence"/>
</dbReference>
<dbReference type="InterPro" id="IPR001245">
    <property type="entry name" value="Ser-Thr/Tyr_kinase_cat_dom"/>
</dbReference>
<comment type="caution">
    <text evidence="19">The sequence shown here is derived from an EMBL/GenBank/DDBJ whole genome shotgun (WGS) entry which is preliminary data.</text>
</comment>
<evidence type="ECO:0000256" key="5">
    <source>
        <dbReference type="ARBA" id="ARBA00022527"/>
    </source>
</evidence>
<keyword evidence="9" id="KW-0418">Kinase</keyword>
<dbReference type="GO" id="GO:0005886">
    <property type="term" value="C:plasma membrane"/>
    <property type="evidence" value="ECO:0007669"/>
    <property type="project" value="UniProtKB-SubCell"/>
</dbReference>
<dbReference type="EMBL" id="JAIQCV010000009">
    <property type="protein sequence ID" value="KAH1064372.1"/>
    <property type="molecule type" value="Genomic_DNA"/>
</dbReference>
<feature type="compositionally biased region" description="Polar residues" evidence="17">
    <location>
        <begin position="24"/>
        <end position="38"/>
    </location>
</feature>
<evidence type="ECO:0000256" key="3">
    <source>
        <dbReference type="ARBA" id="ARBA00012513"/>
    </source>
</evidence>
<evidence type="ECO:0000256" key="10">
    <source>
        <dbReference type="ARBA" id="ARBA00022840"/>
    </source>
</evidence>
<evidence type="ECO:0000256" key="9">
    <source>
        <dbReference type="ARBA" id="ARBA00022777"/>
    </source>
</evidence>
<evidence type="ECO:0000256" key="17">
    <source>
        <dbReference type="SAM" id="MobiDB-lite"/>
    </source>
</evidence>
<organism evidence="19 20">
    <name type="scientific">Gossypium stocksii</name>
    <dbReference type="NCBI Taxonomy" id="47602"/>
    <lineage>
        <taxon>Eukaryota</taxon>
        <taxon>Viridiplantae</taxon>
        <taxon>Streptophyta</taxon>
        <taxon>Embryophyta</taxon>
        <taxon>Tracheophyta</taxon>
        <taxon>Spermatophyta</taxon>
        <taxon>Magnoliopsida</taxon>
        <taxon>eudicotyledons</taxon>
        <taxon>Gunneridae</taxon>
        <taxon>Pentapetalae</taxon>
        <taxon>rosids</taxon>
        <taxon>malvids</taxon>
        <taxon>Malvales</taxon>
        <taxon>Malvaceae</taxon>
        <taxon>Malvoideae</taxon>
        <taxon>Gossypium</taxon>
    </lineage>
</organism>
<dbReference type="InterPro" id="IPR008271">
    <property type="entry name" value="Ser/Thr_kinase_AS"/>
</dbReference>
<dbReference type="PROSITE" id="PS50011">
    <property type="entry name" value="PROTEIN_KINASE_DOM"/>
    <property type="match status" value="1"/>
</dbReference>
<dbReference type="SUPFAM" id="SSF56112">
    <property type="entry name" value="Protein kinase-like (PK-like)"/>
    <property type="match status" value="1"/>
</dbReference>
<keyword evidence="10 15" id="KW-0067">ATP-binding</keyword>
<dbReference type="SMART" id="SM00220">
    <property type="entry name" value="S_TKc"/>
    <property type="match status" value="1"/>
</dbReference>
<evidence type="ECO:0000259" key="18">
    <source>
        <dbReference type="PROSITE" id="PS50011"/>
    </source>
</evidence>
<dbReference type="PANTHER" id="PTHR47985">
    <property type="entry name" value="OS07G0668900 PROTEIN"/>
    <property type="match status" value="1"/>
</dbReference>
<evidence type="ECO:0000256" key="11">
    <source>
        <dbReference type="ARBA" id="ARBA00023136"/>
    </source>
</evidence>
<dbReference type="FunFam" id="3.30.200.20:FF:000186">
    <property type="entry name" value="Serine/threonine-protein kinase PBS1"/>
    <property type="match status" value="1"/>
</dbReference>
<dbReference type="InterPro" id="IPR000719">
    <property type="entry name" value="Prot_kinase_dom"/>
</dbReference>
<proteinExistence type="inferred from homology"/>
<dbReference type="PROSITE" id="PS00108">
    <property type="entry name" value="PROTEIN_KINASE_ST"/>
    <property type="match status" value="1"/>
</dbReference>
<evidence type="ECO:0000256" key="7">
    <source>
        <dbReference type="ARBA" id="ARBA00022679"/>
    </source>
</evidence>
<dbReference type="InterPro" id="IPR017441">
    <property type="entry name" value="Protein_kinase_ATP_BS"/>
</dbReference>
<keyword evidence="7" id="KW-0808">Transferase</keyword>
<evidence type="ECO:0000256" key="6">
    <source>
        <dbReference type="ARBA" id="ARBA00022553"/>
    </source>
</evidence>
<dbReference type="Pfam" id="PF07714">
    <property type="entry name" value="PK_Tyr_Ser-Thr"/>
    <property type="match status" value="1"/>
</dbReference>
<comment type="catalytic activity">
    <reaction evidence="14">
        <text>L-seryl-[protein] + ATP = O-phospho-L-seryl-[protein] + ADP + H(+)</text>
        <dbReference type="Rhea" id="RHEA:17989"/>
        <dbReference type="Rhea" id="RHEA-COMP:9863"/>
        <dbReference type="Rhea" id="RHEA-COMP:11604"/>
        <dbReference type="ChEBI" id="CHEBI:15378"/>
        <dbReference type="ChEBI" id="CHEBI:29999"/>
        <dbReference type="ChEBI" id="CHEBI:30616"/>
        <dbReference type="ChEBI" id="CHEBI:83421"/>
        <dbReference type="ChEBI" id="CHEBI:456216"/>
        <dbReference type="EC" id="2.7.11.1"/>
    </reaction>
</comment>
<accession>A0A9D3ZT86</accession>
<dbReference type="GO" id="GO:0005524">
    <property type="term" value="F:ATP binding"/>
    <property type="evidence" value="ECO:0007669"/>
    <property type="project" value="UniProtKB-UniRule"/>
</dbReference>